<organism evidence="6 7">
    <name type="scientific">Microbacterium azadirachtae</name>
    <dbReference type="NCBI Taxonomy" id="582680"/>
    <lineage>
        <taxon>Bacteria</taxon>
        <taxon>Bacillati</taxon>
        <taxon>Actinomycetota</taxon>
        <taxon>Actinomycetes</taxon>
        <taxon>Micrococcales</taxon>
        <taxon>Microbacteriaceae</taxon>
        <taxon>Microbacterium</taxon>
    </lineage>
</organism>
<comment type="caution">
    <text evidence="6">The sequence shown here is derived from an EMBL/GenBank/DDBJ whole genome shotgun (WGS) entry which is preliminary data.</text>
</comment>
<keyword evidence="2" id="KW-0624">Polysaccharide degradation</keyword>
<evidence type="ECO:0000256" key="4">
    <source>
        <dbReference type="SAM" id="Phobius"/>
    </source>
</evidence>
<dbReference type="Gene3D" id="1.10.8.10">
    <property type="entry name" value="DNA helicase RuvA subunit, C-terminal domain"/>
    <property type="match status" value="1"/>
</dbReference>
<dbReference type="PROSITE" id="PS50853">
    <property type="entry name" value="FN3"/>
    <property type="match status" value="1"/>
</dbReference>
<dbReference type="GO" id="GO:0016798">
    <property type="term" value="F:hydrolase activity, acting on glycosyl bonds"/>
    <property type="evidence" value="ECO:0007669"/>
    <property type="project" value="UniProtKB-KW"/>
</dbReference>
<evidence type="ECO:0000256" key="1">
    <source>
        <dbReference type="ARBA" id="ARBA00023295"/>
    </source>
</evidence>
<protein>
    <submittedName>
        <fullName evidence="6">Putative ParB-like nuclease</fullName>
    </submittedName>
</protein>
<dbReference type="InterPro" id="IPR014956">
    <property type="entry name" value="ParBc_2"/>
</dbReference>
<dbReference type="STRING" id="582680.RS86_01579"/>
<feature type="region of interest" description="Disordered" evidence="3">
    <location>
        <begin position="564"/>
        <end position="591"/>
    </location>
</feature>
<dbReference type="PATRIC" id="fig|582680.6.peg.1629"/>
<feature type="transmembrane region" description="Helical" evidence="4">
    <location>
        <begin position="598"/>
        <end position="619"/>
    </location>
</feature>
<dbReference type="InterPro" id="IPR013783">
    <property type="entry name" value="Ig-like_fold"/>
</dbReference>
<dbReference type="RefSeq" id="WP_200892768.1">
    <property type="nucleotide sequence ID" value="NZ_JYIX01000032.1"/>
</dbReference>
<keyword evidence="2" id="KW-0119">Carbohydrate metabolism</keyword>
<keyword evidence="1" id="KW-0326">Glycosidase</keyword>
<dbReference type="Gene3D" id="3.90.1530.10">
    <property type="entry name" value="Conserved hypothetical protein from pyrococcus furiosus pfu- 392566-001, ParB domain"/>
    <property type="match status" value="1"/>
</dbReference>
<dbReference type="CDD" id="cd00063">
    <property type="entry name" value="FN3"/>
    <property type="match status" value="1"/>
</dbReference>
<proteinExistence type="predicted"/>
<keyword evidence="7" id="KW-1185">Reference proteome</keyword>
<dbReference type="GO" id="GO:0000272">
    <property type="term" value="P:polysaccharide catabolic process"/>
    <property type="evidence" value="ECO:0007669"/>
    <property type="project" value="UniProtKB-KW"/>
</dbReference>
<accession>A0A0F0LKP4</accession>
<feature type="compositionally biased region" description="Gly residues" evidence="3">
    <location>
        <begin position="564"/>
        <end position="589"/>
    </location>
</feature>
<name>A0A0F0LKP4_9MICO</name>
<dbReference type="CDD" id="cd16390">
    <property type="entry name" value="ParB_N_Srx_like"/>
    <property type="match status" value="1"/>
</dbReference>
<keyword evidence="4" id="KW-0472">Membrane</keyword>
<reference evidence="6 7" key="1">
    <citation type="submission" date="2015-02" db="EMBL/GenBank/DDBJ databases">
        <title>Draft genome sequences of ten Microbacterium spp. with emphasis on heavy metal contaminated environments.</title>
        <authorList>
            <person name="Corretto E."/>
        </authorList>
    </citation>
    <scope>NUCLEOTIDE SEQUENCE [LARGE SCALE GENOMIC DNA]</scope>
    <source>
        <strain evidence="6 7">ARN176</strain>
    </source>
</reference>
<dbReference type="InterPro" id="IPR003961">
    <property type="entry name" value="FN3_dom"/>
</dbReference>
<evidence type="ECO:0000259" key="5">
    <source>
        <dbReference type="PROSITE" id="PS50853"/>
    </source>
</evidence>
<gene>
    <name evidence="6" type="ORF">RS86_01579</name>
</gene>
<evidence type="ECO:0000256" key="2">
    <source>
        <dbReference type="ARBA" id="ARBA00023326"/>
    </source>
</evidence>
<dbReference type="Proteomes" id="UP000033740">
    <property type="component" value="Unassembled WGS sequence"/>
</dbReference>
<dbReference type="SUPFAM" id="SSF110849">
    <property type="entry name" value="ParB/Sulfiredoxin"/>
    <property type="match status" value="1"/>
</dbReference>
<dbReference type="AlphaFoldDB" id="A0A0F0LKP4"/>
<evidence type="ECO:0000256" key="3">
    <source>
        <dbReference type="SAM" id="MobiDB-lite"/>
    </source>
</evidence>
<keyword evidence="1" id="KW-0378">Hydrolase</keyword>
<dbReference type="Gene3D" id="2.60.40.10">
    <property type="entry name" value="Immunoglobulins"/>
    <property type="match status" value="1"/>
</dbReference>
<dbReference type="InterPro" id="IPR036086">
    <property type="entry name" value="ParB/Sulfiredoxin_sf"/>
</dbReference>
<keyword evidence="4" id="KW-1133">Transmembrane helix</keyword>
<evidence type="ECO:0000313" key="6">
    <source>
        <dbReference type="EMBL" id="KJL33782.1"/>
    </source>
</evidence>
<feature type="domain" description="Fibronectin type-III" evidence="5">
    <location>
        <begin position="381"/>
        <end position="470"/>
    </location>
</feature>
<dbReference type="EMBL" id="JYIX01000032">
    <property type="protein sequence ID" value="KJL33782.1"/>
    <property type="molecule type" value="Genomic_DNA"/>
</dbReference>
<dbReference type="InterPro" id="IPR036116">
    <property type="entry name" value="FN3_sf"/>
</dbReference>
<keyword evidence="4" id="KW-0812">Transmembrane</keyword>
<dbReference type="Pfam" id="PF08857">
    <property type="entry name" value="ParBc_2"/>
    <property type="match status" value="1"/>
</dbReference>
<dbReference type="SUPFAM" id="SSF49265">
    <property type="entry name" value="Fibronectin type III"/>
    <property type="match status" value="1"/>
</dbReference>
<evidence type="ECO:0000313" key="7">
    <source>
        <dbReference type="Proteomes" id="UP000033740"/>
    </source>
</evidence>
<sequence length="628" mass="63070">MVDIRIADPHPPPHPLETPVPLLRSRRTLAVALASFLALGGSVVSALSAAAADSPTDVKDASCVVGDARALCAPVGDLLDVRIGDVHPTQPSLGYDEVYYKLGRYDTELSKDAVNKKFADWCEANGQQDAASAQPNATLLDPSTFTCAVPVGSETADTIAPMKTVVIGPQGVLYLTDGHHTLTSFQENSGPDVHVRLRVLGNLSGLSDADFWAAMQANKWTWLRDVNGDAITPAQLPSNVGLSNFEDDRFRSILYFARDIGYSADGAVPFQEFYWGTWLRTRADIPVAGWNQDDWAGSLALVKQLSHAQVALGAGTVVDPQSGYTAGDLSVLGAWNDGKAESKGEWAKLAKPYSDAKPGKLAYMTEYRLRHVTPAPTAPAAPAAPAAVVSGASPAGSHVSATWSAPADGGSAITGYTVSLGAGLSSEVDALSTSSAFDGVTPGSYSLTVTAHNAIGSTVSAATPVTVADPAAVQGSVAISGDLRPGGSVTVTANGLAADAAGFAVVVHSDPVSLGTGSTDATGAFALQAALPASLPAGAHTVTVSFNGTTVASAALTVAAAGGDGGSGTGTGSGTGSGSAGSGTGGSGSGSLATTGSAAPIGLGIAGAVVIAAGVLLLARRRAGVEQD</sequence>